<gene>
    <name evidence="2" type="ORF">CVT25_001551</name>
</gene>
<feature type="transmembrane region" description="Helical" evidence="1">
    <location>
        <begin position="55"/>
        <end position="75"/>
    </location>
</feature>
<feature type="transmembrane region" description="Helical" evidence="1">
    <location>
        <begin position="30"/>
        <end position="48"/>
    </location>
</feature>
<accession>A0A409WPV9</accession>
<dbReference type="EMBL" id="NHYD01003323">
    <property type="protein sequence ID" value="PPQ80521.1"/>
    <property type="molecule type" value="Genomic_DNA"/>
</dbReference>
<feature type="transmembrane region" description="Helical" evidence="1">
    <location>
        <begin position="165"/>
        <end position="187"/>
    </location>
</feature>
<dbReference type="OrthoDB" id="3039972at2759"/>
<evidence type="ECO:0000313" key="2">
    <source>
        <dbReference type="EMBL" id="PPQ80521.1"/>
    </source>
</evidence>
<sequence>MANSGSIFCDLLKEEVRLLLAVNAAGLTETIFYGIHFVLFCICMYILLRNRRSTQWFILTSAIIMFALSTADISITMRLLSHDVADIVFNPTRLNTIIKFVGKKSPLFVTNNFIADLILLYRCWMVWGRSKYVLIGASFLVLADTIWGYISMGPGVSLESPFLPLYIWSILGINVLMTLVTVGRIFWVSMMARRIIGTRQLQSYRTVMAIIVESSLVYSACILAFILFPDNSSYRMVMATICMRLVTIMPTLLIVQVGLGRVVRESNVTATISERESRFSSVILDTVFTSAQGGAIRSTVIGPCLVDEEAPDAYQNSINAASPKTLPILTPNA</sequence>
<dbReference type="InParanoid" id="A0A409WPV9"/>
<proteinExistence type="predicted"/>
<keyword evidence="1" id="KW-1133">Transmembrane helix</keyword>
<keyword evidence="3" id="KW-1185">Reference proteome</keyword>
<comment type="caution">
    <text evidence="2">The sequence shown here is derived from an EMBL/GenBank/DDBJ whole genome shotgun (WGS) entry which is preliminary data.</text>
</comment>
<keyword evidence="1" id="KW-0812">Transmembrane</keyword>
<evidence type="ECO:0008006" key="4">
    <source>
        <dbReference type="Google" id="ProtNLM"/>
    </source>
</evidence>
<dbReference type="AlphaFoldDB" id="A0A409WPV9"/>
<reference evidence="2 3" key="1">
    <citation type="journal article" date="2018" name="Evol. Lett.">
        <title>Horizontal gene cluster transfer increased hallucinogenic mushroom diversity.</title>
        <authorList>
            <person name="Reynolds H.T."/>
            <person name="Vijayakumar V."/>
            <person name="Gluck-Thaler E."/>
            <person name="Korotkin H.B."/>
            <person name="Matheny P.B."/>
            <person name="Slot J.C."/>
        </authorList>
    </citation>
    <scope>NUCLEOTIDE SEQUENCE [LARGE SCALE GENOMIC DNA]</scope>
    <source>
        <strain evidence="2 3">2631</strain>
    </source>
</reference>
<organism evidence="2 3">
    <name type="scientific">Psilocybe cyanescens</name>
    <dbReference type="NCBI Taxonomy" id="93625"/>
    <lineage>
        <taxon>Eukaryota</taxon>
        <taxon>Fungi</taxon>
        <taxon>Dikarya</taxon>
        <taxon>Basidiomycota</taxon>
        <taxon>Agaricomycotina</taxon>
        <taxon>Agaricomycetes</taxon>
        <taxon>Agaricomycetidae</taxon>
        <taxon>Agaricales</taxon>
        <taxon>Agaricineae</taxon>
        <taxon>Strophariaceae</taxon>
        <taxon>Psilocybe</taxon>
    </lineage>
</organism>
<protein>
    <recommendedName>
        <fullName evidence="4">G-protein coupled receptors family 1 profile domain-containing protein</fullName>
    </recommendedName>
</protein>
<feature type="transmembrane region" description="Helical" evidence="1">
    <location>
        <begin position="107"/>
        <end position="125"/>
    </location>
</feature>
<feature type="transmembrane region" description="Helical" evidence="1">
    <location>
        <begin position="207"/>
        <end position="228"/>
    </location>
</feature>
<name>A0A409WPV9_PSICY</name>
<feature type="transmembrane region" description="Helical" evidence="1">
    <location>
        <begin position="234"/>
        <end position="255"/>
    </location>
</feature>
<feature type="transmembrane region" description="Helical" evidence="1">
    <location>
        <begin position="132"/>
        <end position="150"/>
    </location>
</feature>
<dbReference type="Proteomes" id="UP000283269">
    <property type="component" value="Unassembled WGS sequence"/>
</dbReference>
<evidence type="ECO:0000256" key="1">
    <source>
        <dbReference type="SAM" id="Phobius"/>
    </source>
</evidence>
<evidence type="ECO:0000313" key="3">
    <source>
        <dbReference type="Proteomes" id="UP000283269"/>
    </source>
</evidence>
<keyword evidence="1" id="KW-0472">Membrane</keyword>